<evidence type="ECO:0000313" key="2">
    <source>
        <dbReference type="Proteomes" id="UP000586042"/>
    </source>
</evidence>
<dbReference type="Proteomes" id="UP000586042">
    <property type="component" value="Unassembled WGS sequence"/>
</dbReference>
<evidence type="ECO:0000313" key="1">
    <source>
        <dbReference type="EMBL" id="NUW37164.1"/>
    </source>
</evidence>
<dbReference type="AlphaFoldDB" id="A0A7Y6IHX5"/>
<gene>
    <name evidence="1" type="ORF">HTZ77_38040</name>
</gene>
<proteinExistence type="predicted"/>
<reference evidence="1 2" key="1">
    <citation type="submission" date="2020-06" db="EMBL/GenBank/DDBJ databases">
        <title>Nonomuraea sp. SMC257, a novel actinomycete isolated from soil.</title>
        <authorList>
            <person name="Chanama M."/>
        </authorList>
    </citation>
    <scope>NUCLEOTIDE SEQUENCE [LARGE SCALE GENOMIC DNA]</scope>
    <source>
        <strain evidence="1 2">SMC257</strain>
    </source>
</reference>
<dbReference type="RefSeq" id="WP_175594619.1">
    <property type="nucleotide sequence ID" value="NZ_JABWGN010000019.1"/>
</dbReference>
<dbReference type="EMBL" id="JABWGN010000019">
    <property type="protein sequence ID" value="NUW37164.1"/>
    <property type="molecule type" value="Genomic_DNA"/>
</dbReference>
<sequence>MPALKFRMKFKDLQALRDASLSGSTFMLALAVQKNPQQVPNDLLLVAPPDRFAWYGLNLAEYFRRTEWQRHGGTLYIPLQNSLNLATFSLLWSALWVSKFFGRLSSPEVLGAPKLREVIPRVFDRRESLRLSPTGSWDFLLTELPRFQPELDPPVFRDVNFRLGLAGALSIIRKRMYEAAGCLDVVRNYCPESLYGTANLWLFSTAYHHFMSATGEIGAGRHDFVSQRLLPLPEYEISDTSRMLLSILWHVVLRYRALGTEVQLVAKPSKGAGEDYSYYGGGIGYFPWITLADDQVQWMVEMGATRNMADNLDFLNEQAQNRQLGSAQTVADAARLFQMPKSELELPDECPHLFFPQENMFLRYPTELFRR</sequence>
<name>A0A7Y6IHX5_9ACTN</name>
<comment type="caution">
    <text evidence="1">The sequence shown here is derived from an EMBL/GenBank/DDBJ whole genome shotgun (WGS) entry which is preliminary data.</text>
</comment>
<accession>A0A7Y6IHX5</accession>
<keyword evidence="2" id="KW-1185">Reference proteome</keyword>
<protein>
    <submittedName>
        <fullName evidence="1">Uncharacterized protein</fullName>
    </submittedName>
</protein>
<organism evidence="1 2">
    <name type="scientific">Nonomuraea montanisoli</name>
    <dbReference type="NCBI Taxonomy" id="2741721"/>
    <lineage>
        <taxon>Bacteria</taxon>
        <taxon>Bacillati</taxon>
        <taxon>Actinomycetota</taxon>
        <taxon>Actinomycetes</taxon>
        <taxon>Streptosporangiales</taxon>
        <taxon>Streptosporangiaceae</taxon>
        <taxon>Nonomuraea</taxon>
    </lineage>
</organism>